<accession>A0A8E2B325</accession>
<dbReference type="EMBL" id="KV722358">
    <property type="protein sequence ID" value="OCH93149.1"/>
    <property type="molecule type" value="Genomic_DNA"/>
</dbReference>
<dbReference type="Proteomes" id="UP000250043">
    <property type="component" value="Unassembled WGS sequence"/>
</dbReference>
<keyword evidence="2" id="KW-1185">Reference proteome</keyword>
<dbReference type="AlphaFoldDB" id="A0A8E2B325"/>
<proteinExistence type="predicted"/>
<evidence type="ECO:0000313" key="2">
    <source>
        <dbReference type="Proteomes" id="UP000250043"/>
    </source>
</evidence>
<evidence type="ECO:0000313" key="1">
    <source>
        <dbReference type="EMBL" id="OCH93149.1"/>
    </source>
</evidence>
<organism evidence="1 2">
    <name type="scientific">Obba rivulosa</name>
    <dbReference type="NCBI Taxonomy" id="1052685"/>
    <lineage>
        <taxon>Eukaryota</taxon>
        <taxon>Fungi</taxon>
        <taxon>Dikarya</taxon>
        <taxon>Basidiomycota</taxon>
        <taxon>Agaricomycotina</taxon>
        <taxon>Agaricomycetes</taxon>
        <taxon>Polyporales</taxon>
        <taxon>Gelatoporiaceae</taxon>
        <taxon>Obba</taxon>
    </lineage>
</organism>
<dbReference type="OrthoDB" id="10532300at2759"/>
<reference evidence="1 2" key="1">
    <citation type="submission" date="2016-07" db="EMBL/GenBank/DDBJ databases">
        <title>Draft genome of the white-rot fungus Obba rivulosa 3A-2.</title>
        <authorList>
            <consortium name="DOE Joint Genome Institute"/>
            <person name="Miettinen O."/>
            <person name="Riley R."/>
            <person name="Acob R."/>
            <person name="Barry K."/>
            <person name="Cullen D."/>
            <person name="De Vries R."/>
            <person name="Hainaut M."/>
            <person name="Hatakka A."/>
            <person name="Henrissat B."/>
            <person name="Hilden K."/>
            <person name="Kuo R."/>
            <person name="Labutti K."/>
            <person name="Lipzen A."/>
            <person name="Makela M.R."/>
            <person name="Sandor L."/>
            <person name="Spatafora J.W."/>
            <person name="Grigoriev I.V."/>
            <person name="Hibbett D.S."/>
        </authorList>
    </citation>
    <scope>NUCLEOTIDE SEQUENCE [LARGE SCALE GENOMIC DNA]</scope>
    <source>
        <strain evidence="1 2">3A-2</strain>
    </source>
</reference>
<name>A0A8E2B325_9APHY</name>
<protein>
    <submittedName>
        <fullName evidence="1">Uncharacterized protein</fullName>
    </submittedName>
</protein>
<sequence>MVDPFAVAKCAGAIITYAWKHGPTHRLDKAKQHLSSSLDEIENHRFFKDDKEVERMIAQYDRICVAVNDVNADYVSRPIYLKVAPKVLNDAKTVKKRAKQLHVLAKASSDQAKRKALLQPFGSPHEALETVSPRAMNSVGGVSANKKVTLAVSAAKTPDDGDDQASPAFRITTTTSMLERHCPGASDHLYVPVGSTASDLEPPIVYVSPSVFCNILHQIAAAAASGEIVEQDYPMGDETLTSP</sequence>
<gene>
    <name evidence="1" type="ORF">OBBRIDRAFT_861229</name>
</gene>